<name>A0A934TLG6_9RHOB</name>
<dbReference type="EMBL" id="NHSD01000299">
    <property type="protein sequence ID" value="MBK5928324.1"/>
    <property type="molecule type" value="Genomic_DNA"/>
</dbReference>
<dbReference type="InterPro" id="IPR058227">
    <property type="entry name" value="RSP_7527-like"/>
</dbReference>
<reference evidence="1" key="2">
    <citation type="journal article" date="2020" name="Microorganisms">
        <title>Osmotic Adaptation and Compatible Solute Biosynthesis of Phototrophic Bacteria as Revealed from Genome Analyses.</title>
        <authorList>
            <person name="Imhoff J.F."/>
            <person name="Rahn T."/>
            <person name="Kunzel S."/>
            <person name="Keller A."/>
            <person name="Neulinger S.C."/>
        </authorList>
    </citation>
    <scope>NUCLEOTIDE SEQUENCE</scope>
    <source>
        <strain evidence="1">LMG 28126</strain>
    </source>
</reference>
<organism evidence="1 2">
    <name type="scientific">Rhodobaculum claviforme</name>
    <dbReference type="NCBI Taxonomy" id="1549854"/>
    <lineage>
        <taxon>Bacteria</taxon>
        <taxon>Pseudomonadati</taxon>
        <taxon>Pseudomonadota</taxon>
        <taxon>Alphaproteobacteria</taxon>
        <taxon>Rhodobacterales</taxon>
        <taxon>Paracoccaceae</taxon>
        <taxon>Rhodobaculum</taxon>
    </lineage>
</organism>
<comment type="caution">
    <text evidence="1">The sequence shown here is derived from an EMBL/GenBank/DDBJ whole genome shotgun (WGS) entry which is preliminary data.</text>
</comment>
<accession>A0A934TLG6</accession>
<reference evidence="1" key="1">
    <citation type="submission" date="2017-05" db="EMBL/GenBank/DDBJ databases">
        <authorList>
            <person name="Imhoff J.F."/>
            <person name="Rahn T."/>
            <person name="Kuenzel S."/>
            <person name="Neulinger S.C."/>
        </authorList>
    </citation>
    <scope>NUCLEOTIDE SEQUENCE</scope>
    <source>
        <strain evidence="1">LMG 28126</strain>
    </source>
</reference>
<evidence type="ECO:0000313" key="2">
    <source>
        <dbReference type="Proteomes" id="UP000706333"/>
    </source>
</evidence>
<proteinExistence type="predicted"/>
<dbReference type="NCBIfam" id="NF046098">
    <property type="entry name" value="RSP_7527_fam"/>
    <property type="match status" value="1"/>
</dbReference>
<gene>
    <name evidence="1" type="ORF">CCR87_13440</name>
</gene>
<dbReference type="RefSeq" id="WP_201158080.1">
    <property type="nucleotide sequence ID" value="NZ_NHSD01000299.1"/>
</dbReference>
<evidence type="ECO:0000313" key="1">
    <source>
        <dbReference type="EMBL" id="MBK5928324.1"/>
    </source>
</evidence>
<dbReference type="Proteomes" id="UP000706333">
    <property type="component" value="Unassembled WGS sequence"/>
</dbReference>
<keyword evidence="2" id="KW-1185">Reference proteome</keyword>
<dbReference type="AlphaFoldDB" id="A0A934TLG6"/>
<sequence length="62" mass="6972">MDRRTATDEISFELPENLDMVAIERRARELRAEAFGDMMRALGQMVARRAAAFRGAGQSRTA</sequence>
<protein>
    <submittedName>
        <fullName evidence="1">Uncharacterized protein</fullName>
    </submittedName>
</protein>